<comment type="similarity">
    <text evidence="4 7">Belongs to the glucosamine/galactosamine-6-phosphate isomerase family. 6-phosphogluconolactonase subfamily.</text>
</comment>
<sequence length="285" mass="29463">MRNFPNGVSIHPDIQSLTAATAARLITKLVDVQSRRGVATVVLTGGTVGTAVLDAVASAEARAAVDWSRVNFWWGDERFLAADSPDRNAVQAAGAMLSRLPVSPDRVHPVPSSDDAASVQDAALGYARNLAEAAAAEQLAPGFDAVDPRLPRFDVLLLGVGPDAHIASLFPEMAGVRTTGETVVAVTDAPKPPPERVSLTLEAINTAEEVWLAVAGEDKAAAVGLALAGAGPVQVPAAGAHGRSKTRWLIDQAAASQLPERLLDPDGTGAGRDAGSTEDSIRSEH</sequence>
<gene>
    <name evidence="7 10" type="primary">pgl</name>
    <name evidence="10" type="ORF">KKR91_09355</name>
</gene>
<keyword evidence="7 10" id="KW-0378">Hydrolase</keyword>
<dbReference type="Pfam" id="PF01182">
    <property type="entry name" value="Glucosamine_iso"/>
    <property type="match status" value="1"/>
</dbReference>
<dbReference type="EC" id="3.1.1.31" evidence="5 7"/>
<evidence type="ECO:0000256" key="8">
    <source>
        <dbReference type="SAM" id="MobiDB-lite"/>
    </source>
</evidence>
<proteinExistence type="inferred from homology"/>
<dbReference type="Proteomes" id="UP000676885">
    <property type="component" value="Chromosome"/>
</dbReference>
<dbReference type="InterPro" id="IPR039104">
    <property type="entry name" value="6PGL"/>
</dbReference>
<comment type="function">
    <text evidence="2 7">Hydrolysis of 6-phosphogluconolactone to 6-phosphogluconate.</text>
</comment>
<dbReference type="EMBL" id="CP076022">
    <property type="protein sequence ID" value="QWC08756.1"/>
    <property type="molecule type" value="Genomic_DNA"/>
</dbReference>
<dbReference type="SUPFAM" id="SSF100950">
    <property type="entry name" value="NagB/RpiA/CoA transferase-like"/>
    <property type="match status" value="1"/>
</dbReference>
<reference evidence="10 11" key="1">
    <citation type="submission" date="2021-05" db="EMBL/GenBank/DDBJ databases">
        <title>Novel species in genus Arthrobacter.</title>
        <authorList>
            <person name="Zhang G."/>
        </authorList>
    </citation>
    <scope>NUCLEOTIDE SEQUENCE [LARGE SCALE GENOMIC DNA]</scope>
    <source>
        <strain evidence="11">zg-ZUI227</strain>
    </source>
</reference>
<organism evidence="10 11">
    <name type="scientific">Arthrobacter jiangjiafuii</name>
    <dbReference type="NCBI Taxonomy" id="2817475"/>
    <lineage>
        <taxon>Bacteria</taxon>
        <taxon>Bacillati</taxon>
        <taxon>Actinomycetota</taxon>
        <taxon>Actinomycetes</taxon>
        <taxon>Micrococcales</taxon>
        <taxon>Micrococcaceae</taxon>
        <taxon>Arthrobacter</taxon>
    </lineage>
</organism>
<evidence type="ECO:0000313" key="10">
    <source>
        <dbReference type="EMBL" id="QWC08756.1"/>
    </source>
</evidence>
<dbReference type="GO" id="GO:0017057">
    <property type="term" value="F:6-phosphogluconolactonase activity"/>
    <property type="evidence" value="ECO:0007669"/>
    <property type="project" value="UniProtKB-UniRule"/>
</dbReference>
<dbReference type="GO" id="GO:0005975">
    <property type="term" value="P:carbohydrate metabolic process"/>
    <property type="evidence" value="ECO:0007669"/>
    <property type="project" value="UniProtKB-UniRule"/>
</dbReference>
<evidence type="ECO:0000256" key="4">
    <source>
        <dbReference type="ARBA" id="ARBA00010662"/>
    </source>
</evidence>
<comment type="catalytic activity">
    <reaction evidence="1 7">
        <text>6-phospho-D-glucono-1,5-lactone + H2O = 6-phospho-D-gluconate + H(+)</text>
        <dbReference type="Rhea" id="RHEA:12556"/>
        <dbReference type="ChEBI" id="CHEBI:15377"/>
        <dbReference type="ChEBI" id="CHEBI:15378"/>
        <dbReference type="ChEBI" id="CHEBI:57955"/>
        <dbReference type="ChEBI" id="CHEBI:58759"/>
        <dbReference type="EC" id="3.1.1.31"/>
    </reaction>
</comment>
<evidence type="ECO:0000256" key="7">
    <source>
        <dbReference type="RuleBase" id="RU365095"/>
    </source>
</evidence>
<accession>A0A975M3G1</accession>
<dbReference type="AlphaFoldDB" id="A0A975M3G1"/>
<feature type="domain" description="Glucosamine/galactosamine-6-phosphate isomerase" evidence="9">
    <location>
        <begin position="13"/>
        <end position="248"/>
    </location>
</feature>
<comment type="pathway">
    <text evidence="3 7">Carbohydrate degradation; pentose phosphate pathway; D-ribulose 5-phosphate from D-glucose 6-phosphate (oxidative stage): step 2/3.</text>
</comment>
<evidence type="ECO:0000313" key="11">
    <source>
        <dbReference type="Proteomes" id="UP000676885"/>
    </source>
</evidence>
<feature type="region of interest" description="Disordered" evidence="8">
    <location>
        <begin position="259"/>
        <end position="285"/>
    </location>
</feature>
<dbReference type="PANTHER" id="PTHR11054:SF0">
    <property type="entry name" value="6-PHOSPHOGLUCONOLACTONASE"/>
    <property type="match status" value="1"/>
</dbReference>
<dbReference type="KEGG" id="ajg:KKR91_09355"/>
<evidence type="ECO:0000256" key="5">
    <source>
        <dbReference type="ARBA" id="ARBA00013198"/>
    </source>
</evidence>
<protein>
    <recommendedName>
        <fullName evidence="6 7">6-phosphogluconolactonase</fullName>
        <shortName evidence="7">6PGL</shortName>
        <ecNumber evidence="5 7">3.1.1.31</ecNumber>
    </recommendedName>
</protein>
<dbReference type="InterPro" id="IPR037171">
    <property type="entry name" value="NagB/RpiA_transferase-like"/>
</dbReference>
<evidence type="ECO:0000256" key="1">
    <source>
        <dbReference type="ARBA" id="ARBA00000832"/>
    </source>
</evidence>
<evidence type="ECO:0000256" key="6">
    <source>
        <dbReference type="ARBA" id="ARBA00020337"/>
    </source>
</evidence>
<dbReference type="Gene3D" id="3.40.50.1360">
    <property type="match status" value="1"/>
</dbReference>
<dbReference type="PANTHER" id="PTHR11054">
    <property type="entry name" value="6-PHOSPHOGLUCONOLACTONASE"/>
    <property type="match status" value="1"/>
</dbReference>
<keyword evidence="11" id="KW-1185">Reference proteome</keyword>
<dbReference type="RefSeq" id="WP_210228932.1">
    <property type="nucleotide sequence ID" value="NZ_CP076022.1"/>
</dbReference>
<name>A0A975M3G1_9MICC</name>
<evidence type="ECO:0000256" key="3">
    <source>
        <dbReference type="ARBA" id="ARBA00004961"/>
    </source>
</evidence>
<evidence type="ECO:0000259" key="9">
    <source>
        <dbReference type="Pfam" id="PF01182"/>
    </source>
</evidence>
<dbReference type="NCBIfam" id="TIGR01198">
    <property type="entry name" value="pgl"/>
    <property type="match status" value="1"/>
</dbReference>
<evidence type="ECO:0000256" key="2">
    <source>
        <dbReference type="ARBA" id="ARBA00002681"/>
    </source>
</evidence>
<dbReference type="CDD" id="cd01400">
    <property type="entry name" value="6PGL"/>
    <property type="match status" value="1"/>
</dbReference>
<dbReference type="InterPro" id="IPR005900">
    <property type="entry name" value="6-phosphogluconolactonase_DevB"/>
</dbReference>
<dbReference type="GO" id="GO:0006098">
    <property type="term" value="P:pentose-phosphate shunt"/>
    <property type="evidence" value="ECO:0007669"/>
    <property type="project" value="InterPro"/>
</dbReference>
<dbReference type="InterPro" id="IPR006148">
    <property type="entry name" value="Glc/Gal-6P_isomerase"/>
</dbReference>